<evidence type="ECO:0000313" key="2">
    <source>
        <dbReference type="EMBL" id="MEU5709906.1"/>
    </source>
</evidence>
<name>A0ABV3AD93_9ACTN</name>
<organism evidence="2 3">
    <name type="scientific">Streptomyces flaveolus</name>
    <dbReference type="NCBI Taxonomy" id="67297"/>
    <lineage>
        <taxon>Bacteria</taxon>
        <taxon>Bacillati</taxon>
        <taxon>Actinomycetota</taxon>
        <taxon>Actinomycetes</taxon>
        <taxon>Kitasatosporales</taxon>
        <taxon>Streptomycetaceae</taxon>
        <taxon>Streptomyces</taxon>
    </lineage>
</organism>
<dbReference type="RefSeq" id="WP_030643950.1">
    <property type="nucleotide sequence ID" value="NZ_JBFAEG010000017.1"/>
</dbReference>
<proteinExistence type="predicted"/>
<keyword evidence="3" id="KW-1185">Reference proteome</keyword>
<dbReference type="EMBL" id="JBFAEG010000017">
    <property type="protein sequence ID" value="MEU5709906.1"/>
    <property type="molecule type" value="Genomic_DNA"/>
</dbReference>
<reference evidence="2 3" key="1">
    <citation type="submission" date="2024-06" db="EMBL/GenBank/DDBJ databases">
        <title>The Natural Products Discovery Center: Release of the First 8490 Sequenced Strains for Exploring Actinobacteria Biosynthetic Diversity.</title>
        <authorList>
            <person name="Kalkreuter E."/>
            <person name="Kautsar S.A."/>
            <person name="Yang D."/>
            <person name="Bader C.D."/>
            <person name="Teijaro C.N."/>
            <person name="Fluegel L."/>
            <person name="Davis C.M."/>
            <person name="Simpson J.R."/>
            <person name="Lauterbach L."/>
            <person name="Steele A.D."/>
            <person name="Gui C."/>
            <person name="Meng S."/>
            <person name="Li G."/>
            <person name="Viehrig K."/>
            <person name="Ye F."/>
            <person name="Su P."/>
            <person name="Kiefer A.F."/>
            <person name="Nichols A."/>
            <person name="Cepeda A.J."/>
            <person name="Yan W."/>
            <person name="Fan B."/>
            <person name="Jiang Y."/>
            <person name="Adhikari A."/>
            <person name="Zheng C.-J."/>
            <person name="Schuster L."/>
            <person name="Cowan T.M."/>
            <person name="Smanski M.J."/>
            <person name="Chevrette M.G."/>
            <person name="De Carvalho L.P.S."/>
            <person name="Shen B."/>
        </authorList>
    </citation>
    <scope>NUCLEOTIDE SEQUENCE [LARGE SCALE GENOMIC DNA]</scope>
    <source>
        <strain evidence="2 3">NPDC020594</strain>
    </source>
</reference>
<comment type="caution">
    <text evidence="2">The sequence shown here is derived from an EMBL/GenBank/DDBJ whole genome shotgun (WGS) entry which is preliminary data.</text>
</comment>
<dbReference type="Proteomes" id="UP001551011">
    <property type="component" value="Unassembled WGS sequence"/>
</dbReference>
<evidence type="ECO:0000313" key="3">
    <source>
        <dbReference type="Proteomes" id="UP001551011"/>
    </source>
</evidence>
<feature type="region of interest" description="Disordered" evidence="1">
    <location>
        <begin position="118"/>
        <end position="141"/>
    </location>
</feature>
<protein>
    <recommendedName>
        <fullName evidence="4">Transposase</fullName>
    </recommendedName>
</protein>
<evidence type="ECO:0008006" key="4">
    <source>
        <dbReference type="Google" id="ProtNLM"/>
    </source>
</evidence>
<sequence>MLALQTDAWLRLGGRELLVKMTGEVLHIMTALQDDRAFTDRGYAARVIRPHCLGLRTAAQRLGAYFPVPDPHVARQRPTLPTQGRRIGTNCRQAIDEGKRDLYFTSMNDVVTLEAVHHPDRPPTRSQLVRGAPTTQLALRE</sequence>
<evidence type="ECO:0000256" key="1">
    <source>
        <dbReference type="SAM" id="MobiDB-lite"/>
    </source>
</evidence>
<gene>
    <name evidence="2" type="ORF">AB0H04_24020</name>
</gene>
<accession>A0ABV3AD93</accession>